<dbReference type="Proteomes" id="UP001364224">
    <property type="component" value="Unassembled WGS sequence"/>
</dbReference>
<protein>
    <recommendedName>
        <fullName evidence="3">Flagellin</fullName>
    </recommendedName>
</protein>
<dbReference type="EMBL" id="JAZHRV010000001">
    <property type="protein sequence ID" value="MEH2560099.1"/>
    <property type="molecule type" value="Genomic_DNA"/>
</dbReference>
<accession>A0ABU8BNG6</accession>
<proteinExistence type="predicted"/>
<name>A0ABU8BNG6_9BRAD</name>
<reference evidence="1 2" key="1">
    <citation type="submission" date="2024-02" db="EMBL/GenBank/DDBJ databases">
        <title>Adaptive strategies in a cosmopolitan and abundant soil bacterium.</title>
        <authorList>
            <person name="Carini P."/>
        </authorList>
    </citation>
    <scope>NUCLEOTIDE SEQUENCE [LARGE SCALE GENOMIC DNA]</scope>
    <source>
        <strain evidence="1 2">AZCC 1608</strain>
    </source>
</reference>
<comment type="caution">
    <text evidence="1">The sequence shown here is derived from an EMBL/GenBank/DDBJ whole genome shotgun (WGS) entry which is preliminary data.</text>
</comment>
<sequence length="35" mass="3782">MLRGYNVLQSTIGVDQSVNVQTGLQLLAERHGNGI</sequence>
<organism evidence="1 2">
    <name type="scientific">Bradyrhizobium algeriense</name>
    <dbReference type="NCBI Taxonomy" id="634784"/>
    <lineage>
        <taxon>Bacteria</taxon>
        <taxon>Pseudomonadati</taxon>
        <taxon>Pseudomonadota</taxon>
        <taxon>Alphaproteobacteria</taxon>
        <taxon>Hyphomicrobiales</taxon>
        <taxon>Nitrobacteraceae</taxon>
        <taxon>Bradyrhizobium</taxon>
    </lineage>
</organism>
<evidence type="ECO:0000313" key="2">
    <source>
        <dbReference type="Proteomes" id="UP001364224"/>
    </source>
</evidence>
<evidence type="ECO:0000313" key="1">
    <source>
        <dbReference type="EMBL" id="MEH2560099.1"/>
    </source>
</evidence>
<keyword evidence="2" id="KW-1185">Reference proteome</keyword>
<gene>
    <name evidence="1" type="ORF">V1286_007628</name>
</gene>
<evidence type="ECO:0008006" key="3">
    <source>
        <dbReference type="Google" id="ProtNLM"/>
    </source>
</evidence>